<keyword evidence="3" id="KW-1185">Reference proteome</keyword>
<dbReference type="Proteomes" id="UP001152178">
    <property type="component" value="Unassembled WGS sequence"/>
</dbReference>
<protein>
    <submittedName>
        <fullName evidence="2">Uncharacterized protein</fullName>
    </submittedName>
</protein>
<evidence type="ECO:0000313" key="2">
    <source>
        <dbReference type="EMBL" id="MCZ8546855.1"/>
    </source>
</evidence>
<name>A0ABT4QZ62_9HYPH</name>
<evidence type="ECO:0000256" key="1">
    <source>
        <dbReference type="SAM" id="MobiDB-lite"/>
    </source>
</evidence>
<organism evidence="2 3">
    <name type="scientific">Mesorhizobium qingshengii</name>
    <dbReference type="NCBI Taxonomy" id="1165689"/>
    <lineage>
        <taxon>Bacteria</taxon>
        <taxon>Pseudomonadati</taxon>
        <taxon>Pseudomonadota</taxon>
        <taxon>Alphaproteobacteria</taxon>
        <taxon>Hyphomicrobiales</taxon>
        <taxon>Phyllobacteriaceae</taxon>
        <taxon>Mesorhizobium</taxon>
    </lineage>
</organism>
<sequence>MELPVPSTRGEIAGFRAAQNTPRAGCLRKRSPANRVRTTAQNTGSASSFASTPECGTSAGAALGHRGHDRIAAFDVT</sequence>
<comment type="caution">
    <text evidence="2">The sequence shown here is derived from an EMBL/GenBank/DDBJ whole genome shotgun (WGS) entry which is preliminary data.</text>
</comment>
<proteinExistence type="predicted"/>
<feature type="compositionally biased region" description="Polar residues" evidence="1">
    <location>
        <begin position="36"/>
        <end position="54"/>
    </location>
</feature>
<dbReference type="EMBL" id="JAPFQA010000011">
    <property type="protein sequence ID" value="MCZ8546855.1"/>
    <property type="molecule type" value="Genomic_DNA"/>
</dbReference>
<dbReference type="RefSeq" id="WP_269907197.1">
    <property type="nucleotide sequence ID" value="NZ_JAPFQA010000011.1"/>
</dbReference>
<feature type="region of interest" description="Disordered" evidence="1">
    <location>
        <begin position="30"/>
        <end position="54"/>
    </location>
</feature>
<reference evidence="2" key="1">
    <citation type="submission" date="2022-11" db="EMBL/GenBank/DDBJ databases">
        <authorList>
            <person name="Coimbra C."/>
        </authorList>
    </citation>
    <scope>NUCLEOTIDE SEQUENCE</scope>
    <source>
        <strain evidence="2">Jales19</strain>
    </source>
</reference>
<gene>
    <name evidence="2" type="ORF">OOJ09_21925</name>
</gene>
<evidence type="ECO:0000313" key="3">
    <source>
        <dbReference type="Proteomes" id="UP001152178"/>
    </source>
</evidence>
<accession>A0ABT4QZ62</accession>